<evidence type="ECO:0000256" key="1">
    <source>
        <dbReference type="SAM" id="MobiDB-lite"/>
    </source>
</evidence>
<evidence type="ECO:0000313" key="2">
    <source>
        <dbReference type="EMBL" id="QLH80417.1"/>
    </source>
</evidence>
<sequence>MPSNSTADRGVRTTASDDAPIEGDGDDSDGGADPSVRRATRVMRLLKLAATTLAALAGAAKALGLV</sequence>
<dbReference type="Proteomes" id="UP000509346">
    <property type="component" value="Chromosome"/>
</dbReference>
<feature type="compositionally biased region" description="Acidic residues" evidence="1">
    <location>
        <begin position="19"/>
        <end position="30"/>
    </location>
</feature>
<dbReference type="AlphaFoldDB" id="A0A7D5P4A9"/>
<dbReference type="RefSeq" id="WP_179920246.1">
    <property type="nucleotide sequence ID" value="NZ_CP058909.1"/>
</dbReference>
<dbReference type="KEGG" id="hpel:HZS54_01685"/>
<feature type="region of interest" description="Disordered" evidence="1">
    <location>
        <begin position="1"/>
        <end position="36"/>
    </location>
</feature>
<keyword evidence="3" id="KW-1185">Reference proteome</keyword>
<dbReference type="EMBL" id="CP058909">
    <property type="protein sequence ID" value="QLH80417.1"/>
    <property type="molecule type" value="Genomic_DNA"/>
</dbReference>
<organism evidence="2 3">
    <name type="scientific">Halosimplex pelagicum</name>
    <dbReference type="NCBI Taxonomy" id="869886"/>
    <lineage>
        <taxon>Archaea</taxon>
        <taxon>Methanobacteriati</taxon>
        <taxon>Methanobacteriota</taxon>
        <taxon>Stenosarchaea group</taxon>
        <taxon>Halobacteria</taxon>
        <taxon>Halobacteriales</taxon>
        <taxon>Haloarculaceae</taxon>
        <taxon>Halosimplex</taxon>
    </lineage>
</organism>
<dbReference type="GeneID" id="56081260"/>
<reference evidence="2 3" key="1">
    <citation type="submission" date="2020-07" db="EMBL/GenBank/DDBJ databases">
        <title>Halosimplex litoreum sp. nov. and Halosimplex rubrum sp. nov., isolated from different salt environments.</title>
        <authorList>
            <person name="Cui H."/>
        </authorList>
    </citation>
    <scope>NUCLEOTIDE SEQUENCE [LARGE SCALE GENOMIC DNA]</scope>
    <source>
        <strain evidence="2 3">R2</strain>
    </source>
</reference>
<accession>A0A7D5P4A9</accession>
<proteinExistence type="predicted"/>
<name>A0A7D5P4A9_9EURY</name>
<gene>
    <name evidence="2" type="ORF">HZS54_01685</name>
</gene>
<evidence type="ECO:0000313" key="3">
    <source>
        <dbReference type="Proteomes" id="UP000509346"/>
    </source>
</evidence>
<protein>
    <submittedName>
        <fullName evidence="2">Uncharacterized protein</fullName>
    </submittedName>
</protein>